<keyword evidence="3" id="KW-1185">Reference proteome</keyword>
<dbReference type="Pfam" id="PF10066">
    <property type="entry name" value="DUF2304"/>
    <property type="match status" value="1"/>
</dbReference>
<evidence type="ECO:0000256" key="1">
    <source>
        <dbReference type="SAM" id="Phobius"/>
    </source>
</evidence>
<dbReference type="RefSeq" id="WP_129204410.1">
    <property type="nucleotide sequence ID" value="NZ_CP035495.1"/>
</dbReference>
<dbReference type="OrthoDB" id="8904808at2"/>
<dbReference type="Proteomes" id="UP000291758">
    <property type="component" value="Chromosome"/>
</dbReference>
<sequence>MLSQILLVAGMVVVTFLLGRITTSSRNIAFRRLFLIAFLVVAVLAILFPSWVQALADLVGIGRGTDLVLYVLVVVFVGSLAMNSRRATEGARRTTLLARAVAIENAERDFLTKDSAR</sequence>
<accession>A0A4P6ENR4</accession>
<dbReference type="KEGG" id="xyl:ET495_09075"/>
<name>A0A4P6ENR4_9MICO</name>
<keyword evidence="1" id="KW-0812">Transmembrane</keyword>
<feature type="transmembrane region" description="Helical" evidence="1">
    <location>
        <begin position="67"/>
        <end position="83"/>
    </location>
</feature>
<proteinExistence type="predicted"/>
<keyword evidence="1" id="KW-1133">Transmembrane helix</keyword>
<evidence type="ECO:0000313" key="3">
    <source>
        <dbReference type="Proteomes" id="UP000291758"/>
    </source>
</evidence>
<protein>
    <submittedName>
        <fullName evidence="2">DUF2304 domain-containing protein</fullName>
    </submittedName>
</protein>
<dbReference type="EMBL" id="CP035495">
    <property type="protein sequence ID" value="QAY63373.1"/>
    <property type="molecule type" value="Genomic_DNA"/>
</dbReference>
<feature type="transmembrane region" description="Helical" evidence="1">
    <location>
        <begin position="6"/>
        <end position="22"/>
    </location>
</feature>
<organism evidence="2 3">
    <name type="scientific">Xylanimonas allomyrinae</name>
    <dbReference type="NCBI Taxonomy" id="2509459"/>
    <lineage>
        <taxon>Bacteria</taxon>
        <taxon>Bacillati</taxon>
        <taxon>Actinomycetota</taxon>
        <taxon>Actinomycetes</taxon>
        <taxon>Micrococcales</taxon>
        <taxon>Promicromonosporaceae</taxon>
        <taxon>Xylanimonas</taxon>
    </lineage>
</organism>
<dbReference type="AlphaFoldDB" id="A0A4P6ENR4"/>
<dbReference type="InterPro" id="IPR019277">
    <property type="entry name" value="DUF2304"/>
</dbReference>
<keyword evidence="1" id="KW-0472">Membrane</keyword>
<gene>
    <name evidence="2" type="ORF">ET495_09075</name>
</gene>
<evidence type="ECO:0000313" key="2">
    <source>
        <dbReference type="EMBL" id="QAY63373.1"/>
    </source>
</evidence>
<feature type="transmembrane region" description="Helical" evidence="1">
    <location>
        <begin position="34"/>
        <end position="55"/>
    </location>
</feature>
<reference evidence="2 3" key="1">
    <citation type="submission" date="2019-01" db="EMBL/GenBank/DDBJ databases">
        <title>Genome sequencing of strain 2JSPR-7.</title>
        <authorList>
            <person name="Heo J."/>
            <person name="Kim S.-J."/>
            <person name="Kim J.-S."/>
            <person name="Hong S.-B."/>
            <person name="Kwon S.-W."/>
        </authorList>
    </citation>
    <scope>NUCLEOTIDE SEQUENCE [LARGE SCALE GENOMIC DNA]</scope>
    <source>
        <strain evidence="2 3">2JSPR-7</strain>
    </source>
</reference>